<feature type="repeat" description="PPR" evidence="2">
    <location>
        <begin position="409"/>
        <end position="443"/>
    </location>
</feature>
<evidence type="ECO:0000256" key="1">
    <source>
        <dbReference type="ARBA" id="ARBA00022737"/>
    </source>
</evidence>
<protein>
    <recommendedName>
        <fullName evidence="3">PROP1-like PPR domain-containing protein</fullName>
    </recommendedName>
</protein>
<dbReference type="PANTHER" id="PTHR47932">
    <property type="entry name" value="ATPASE EXPRESSION PROTEIN 3"/>
    <property type="match status" value="1"/>
</dbReference>
<feature type="repeat" description="PPR" evidence="2">
    <location>
        <begin position="269"/>
        <end position="303"/>
    </location>
</feature>
<feature type="repeat" description="PPR" evidence="2">
    <location>
        <begin position="549"/>
        <end position="583"/>
    </location>
</feature>
<keyword evidence="1" id="KW-0677">Repeat</keyword>
<feature type="repeat" description="PPR" evidence="2">
    <location>
        <begin position="234"/>
        <end position="268"/>
    </location>
</feature>
<dbReference type="Proteomes" id="UP001222027">
    <property type="component" value="Unassembled WGS sequence"/>
</dbReference>
<comment type="caution">
    <text evidence="4">The sequence shown here is derived from an EMBL/GenBank/DDBJ whole genome shotgun (WGS) entry which is preliminary data.</text>
</comment>
<feature type="repeat" description="PPR" evidence="2">
    <location>
        <begin position="374"/>
        <end position="408"/>
    </location>
</feature>
<gene>
    <name evidence="4" type="ORF">OPV22_006055</name>
</gene>
<dbReference type="Pfam" id="PF13041">
    <property type="entry name" value="PPR_2"/>
    <property type="match status" value="1"/>
</dbReference>
<sequence length="759" mass="85045">MGTAAKPENATTSTPPSAGRGSRKFYFFYGHRKPSQNRPVVRGGLFSNRKILPSSAASAAAAVAVLPAVDFRDWDPEHNIKAVPLPPSVPAADRRLSPLARYILDSLRRHRRWSPAVLSDLRKLRRVPPDLVAEVLRSRPLLDPSLSTRFFHWAGKQKGFSHSFASYNALAYALNDAARPAAADQLPDLMLAQGKPPSEKQLEILVRMHADAGRGLRLFHIYRKMRGKFGVKPRIFLYNRILDALVRTGHLDLALSVYDDLRADGLKEEAITFTILAKGLCRAGRTDDLLEVLERMRQELCRPDVFAYTAMIKVLASEGNMDGCLRVWEEMAKDRVEADVMAYSTMVSCLSKAGRVEKGCELFHKMKRKGLVIDRAVYGSLMEGFVAEGRVGDGCRLLEEMVDDGYRGDLGIYNSLIGGLCDAGRVDKAHKLFLIVIQEGLIPSFETVTPLMSAYADTSDMSKFLHLVNQLVELELPVLDHISNFFTFFIAKGGREMKALEVFETLKTKGYFSISIYNILIERLHNIEDGKHAHALFEEIKCSKDIQPDSFTYSLIIPCFVEKGDIRYACSCYNLMMENSWTPSTEAYCSLVKGLCKIGEINAAITLVKDCLGNVTSGPMEFKYALTVINTCRLKKPEKVIEVLDEMIDEGYPLEDIIYCAIMYGFCKYASSGEARKVFAVMKDRNLLTEANFIVYEELLKEHLKKTTAGLVISVEENARFKTLLPSIYDSAETCCSNNEMKLTWGSTELSFPGYLLLF</sequence>
<organism evidence="4 5">
    <name type="scientific">Ensete ventricosum</name>
    <name type="common">Abyssinian banana</name>
    <name type="synonym">Musa ensete</name>
    <dbReference type="NCBI Taxonomy" id="4639"/>
    <lineage>
        <taxon>Eukaryota</taxon>
        <taxon>Viridiplantae</taxon>
        <taxon>Streptophyta</taxon>
        <taxon>Embryophyta</taxon>
        <taxon>Tracheophyta</taxon>
        <taxon>Spermatophyta</taxon>
        <taxon>Magnoliopsida</taxon>
        <taxon>Liliopsida</taxon>
        <taxon>Zingiberales</taxon>
        <taxon>Musaceae</taxon>
        <taxon>Ensete</taxon>
    </lineage>
</organism>
<dbReference type="InterPro" id="IPR011990">
    <property type="entry name" value="TPR-like_helical_dom_sf"/>
</dbReference>
<dbReference type="PROSITE" id="PS51375">
    <property type="entry name" value="PPR"/>
    <property type="match status" value="7"/>
</dbReference>
<evidence type="ECO:0000256" key="2">
    <source>
        <dbReference type="PROSITE-ProRule" id="PRU00708"/>
    </source>
</evidence>
<dbReference type="Pfam" id="PF01535">
    <property type="entry name" value="PPR"/>
    <property type="match status" value="2"/>
</dbReference>
<feature type="repeat" description="PPR" evidence="2">
    <location>
        <begin position="339"/>
        <end position="373"/>
    </location>
</feature>
<dbReference type="GO" id="GO:0003729">
    <property type="term" value="F:mRNA binding"/>
    <property type="evidence" value="ECO:0007669"/>
    <property type="project" value="TreeGrafter"/>
</dbReference>
<reference evidence="4 5" key="1">
    <citation type="submission" date="2022-12" db="EMBL/GenBank/DDBJ databases">
        <title>Chromosome-scale assembly of the Ensete ventricosum genome.</title>
        <authorList>
            <person name="Dussert Y."/>
            <person name="Stocks J."/>
            <person name="Wendawek A."/>
            <person name="Woldeyes F."/>
            <person name="Nichols R.A."/>
            <person name="Borrell J.S."/>
        </authorList>
    </citation>
    <scope>NUCLEOTIDE SEQUENCE [LARGE SCALE GENOMIC DNA]</scope>
    <source>
        <strain evidence="5">cv. Maze</strain>
        <tissue evidence="4">Seeds</tissue>
    </source>
</reference>
<dbReference type="Gene3D" id="1.25.40.10">
    <property type="entry name" value="Tetratricopeptide repeat domain"/>
    <property type="match status" value="5"/>
</dbReference>
<feature type="domain" description="PROP1-like PPR" evidence="3">
    <location>
        <begin position="167"/>
        <end position="302"/>
    </location>
</feature>
<dbReference type="AlphaFoldDB" id="A0AAV8RNW4"/>
<dbReference type="Pfam" id="PF12854">
    <property type="entry name" value="PPR_1"/>
    <property type="match status" value="1"/>
</dbReference>
<dbReference type="InterPro" id="IPR002885">
    <property type="entry name" value="PPR_rpt"/>
</dbReference>
<evidence type="ECO:0000313" key="4">
    <source>
        <dbReference type="EMBL" id="KAJ8505169.1"/>
    </source>
</evidence>
<feature type="repeat" description="PPR" evidence="2">
    <location>
        <begin position="304"/>
        <end position="338"/>
    </location>
</feature>
<evidence type="ECO:0000313" key="5">
    <source>
        <dbReference type="Proteomes" id="UP001222027"/>
    </source>
</evidence>
<evidence type="ECO:0000259" key="3">
    <source>
        <dbReference type="Pfam" id="PF17177"/>
    </source>
</evidence>
<proteinExistence type="predicted"/>
<dbReference type="InterPro" id="IPR033443">
    <property type="entry name" value="PROP1-like_PPR_dom"/>
</dbReference>
<dbReference type="NCBIfam" id="TIGR00756">
    <property type="entry name" value="PPR"/>
    <property type="match status" value="7"/>
</dbReference>
<keyword evidence="5" id="KW-1185">Reference proteome</keyword>
<dbReference type="EMBL" id="JAQQAF010000002">
    <property type="protein sequence ID" value="KAJ8505169.1"/>
    <property type="molecule type" value="Genomic_DNA"/>
</dbReference>
<dbReference type="Pfam" id="PF17177">
    <property type="entry name" value="PPR_long"/>
    <property type="match status" value="1"/>
</dbReference>
<accession>A0AAV8RNW4</accession>
<dbReference type="PANTHER" id="PTHR47932:SF10">
    <property type="entry name" value="OS07G0179000 PROTEIN"/>
    <property type="match status" value="1"/>
</dbReference>
<name>A0AAV8RNW4_ENSVE</name>